<reference evidence="5 6" key="2">
    <citation type="journal article" date="2021" name="Int. J. Syst. Evol. Microbiol.">
        <title>Isolation and Polyphasic Characterization of Desulfuromonas versatilis sp. Nov., an Electrogenic Bacteria Capable of Versatile Metabolism Isolated from a Graphene Oxide-Reducing Enrichment Culture.</title>
        <authorList>
            <person name="Xie L."/>
            <person name="Yoshida N."/>
            <person name="Ishii S."/>
            <person name="Meng L."/>
        </authorList>
    </citation>
    <scope>NUCLEOTIDE SEQUENCE [LARGE SCALE GENOMIC DNA]</scope>
    <source>
        <strain evidence="5 6">NIT-T3</strain>
    </source>
</reference>
<dbReference type="PANTHER" id="PTHR43272">
    <property type="entry name" value="LONG-CHAIN-FATTY-ACID--COA LIGASE"/>
    <property type="match status" value="1"/>
</dbReference>
<keyword evidence="2" id="KW-0276">Fatty acid metabolism</keyword>
<evidence type="ECO:0000259" key="4">
    <source>
        <dbReference type="Pfam" id="PF00501"/>
    </source>
</evidence>
<evidence type="ECO:0000256" key="2">
    <source>
        <dbReference type="ARBA" id="ARBA00022832"/>
    </source>
</evidence>
<dbReference type="InterPro" id="IPR000873">
    <property type="entry name" value="AMP-dep_synth/lig_dom"/>
</dbReference>
<evidence type="ECO:0000256" key="3">
    <source>
        <dbReference type="ARBA" id="ARBA00023098"/>
    </source>
</evidence>
<dbReference type="PANTHER" id="PTHR43272:SF32">
    <property type="entry name" value="AMP-DEPENDENT SYNTHETASE_LIGASE DOMAIN-CONTAINING PROTEIN"/>
    <property type="match status" value="1"/>
</dbReference>
<dbReference type="EMBL" id="AP024355">
    <property type="protein sequence ID" value="BCR06129.1"/>
    <property type="molecule type" value="Genomic_DNA"/>
</dbReference>
<protein>
    <submittedName>
        <fullName evidence="5">AMP-dependent synthetase</fullName>
    </submittedName>
</protein>
<name>A0ABN6E2V7_9BACT</name>
<evidence type="ECO:0000313" key="5">
    <source>
        <dbReference type="EMBL" id="BCR06129.1"/>
    </source>
</evidence>
<dbReference type="SUPFAM" id="SSF56801">
    <property type="entry name" value="Acetyl-CoA synthetase-like"/>
    <property type="match status" value="1"/>
</dbReference>
<proteinExistence type="predicted"/>
<feature type="domain" description="AMP-dependent synthetase/ligase" evidence="4">
    <location>
        <begin position="15"/>
        <end position="421"/>
    </location>
</feature>
<dbReference type="Proteomes" id="UP001319827">
    <property type="component" value="Chromosome"/>
</dbReference>
<organism evidence="5 6">
    <name type="scientific">Desulfuromonas versatilis</name>
    <dbReference type="NCBI Taxonomy" id="2802975"/>
    <lineage>
        <taxon>Bacteria</taxon>
        <taxon>Pseudomonadati</taxon>
        <taxon>Thermodesulfobacteriota</taxon>
        <taxon>Desulfuromonadia</taxon>
        <taxon>Desulfuromonadales</taxon>
        <taxon>Desulfuromonadaceae</taxon>
        <taxon>Desulfuromonas</taxon>
    </lineage>
</organism>
<accession>A0ABN6E2V7</accession>
<dbReference type="Pfam" id="PF23562">
    <property type="entry name" value="AMP-binding_C_3"/>
    <property type="match status" value="1"/>
</dbReference>
<dbReference type="PROSITE" id="PS00455">
    <property type="entry name" value="AMP_BINDING"/>
    <property type="match status" value="1"/>
</dbReference>
<evidence type="ECO:0000256" key="1">
    <source>
        <dbReference type="ARBA" id="ARBA00022598"/>
    </source>
</evidence>
<reference evidence="5 6" key="1">
    <citation type="journal article" date="2016" name="C (Basel)">
        <title>Selective Growth of and Electricity Production by Marine Exoelectrogenic Bacteria in Self-Aggregated Hydrogel of Microbially Reduced Graphene Oxide.</title>
        <authorList>
            <person name="Yoshida N."/>
            <person name="Goto Y."/>
            <person name="Miyata Y."/>
        </authorList>
    </citation>
    <scope>NUCLEOTIDE SEQUENCE [LARGE SCALE GENOMIC DNA]</scope>
    <source>
        <strain evidence="5 6">NIT-T3</strain>
    </source>
</reference>
<keyword evidence="6" id="KW-1185">Reference proteome</keyword>
<gene>
    <name evidence="5" type="ORF">DESUT3_31980</name>
</gene>
<dbReference type="CDD" id="cd05907">
    <property type="entry name" value="VL_LC_FACS_like"/>
    <property type="match status" value="1"/>
</dbReference>
<sequence>MSEFRTIPQMVLGLAARRNERTALRFKRGGAYHDVSWRALEQSIRAYARGLAALEVAPGERVAIMSPNCPEWIYADLGAMSIGAITVPVYHTEGTSAIVYILQNSQSRILFAHSATAAAELAARLHEVPQLQRIVLLEGEFEHPRVTPLERFLRDGEQQKAERLEQRMAALDPEAVATLVYTSGTTGQPKGAMLTHRNILANVEAALSVFKITDQDQCLSFLPMSHVFERVDGYYLMLQVGTVIAFAESIDTVPANLQEVHPTLAISVPRLFEKMYARVMERALSGPWLKKQLFFGALKAGRAYVRQTQAGQQPSALLAHLVDLGRKVVFSKLRAPLGGRIRFFISGGAPLSRDIAEFFLAADIPIYEGYGLTETAAGIAVNTPEAHRLGTVGRPFPGTELRIADDGEILVRGPGIFKGYWEDPERTAEAFEGDWFRTGDIGSVDEDGYLKITDRKKDLIVTAGGKNIAPQFLENLVKADKFFANAMVYGDRKPFLTALLVPNLENLEKYARANDIPFLNHCDLVTHPKILELARTRLEAKQENLPGYQQIKRFTLLSGDFSKEQVTPTLKVKRRLVTQHYHQVLEEMYQAKDHGVHDSGFCIVDAERETRG</sequence>
<dbReference type="Gene3D" id="3.40.50.12780">
    <property type="entry name" value="N-terminal domain of ligase-like"/>
    <property type="match status" value="1"/>
</dbReference>
<evidence type="ECO:0000313" key="6">
    <source>
        <dbReference type="Proteomes" id="UP001319827"/>
    </source>
</evidence>
<keyword evidence="3" id="KW-0443">Lipid metabolism</keyword>
<dbReference type="Pfam" id="PF00501">
    <property type="entry name" value="AMP-binding"/>
    <property type="match status" value="1"/>
</dbReference>
<dbReference type="RefSeq" id="WP_221249507.1">
    <property type="nucleotide sequence ID" value="NZ_AP024355.1"/>
</dbReference>
<dbReference type="InterPro" id="IPR020845">
    <property type="entry name" value="AMP-binding_CS"/>
</dbReference>
<dbReference type="InterPro" id="IPR042099">
    <property type="entry name" value="ANL_N_sf"/>
</dbReference>
<keyword evidence="1" id="KW-0436">Ligase</keyword>